<dbReference type="RefSeq" id="WP_015789595.1">
    <property type="nucleotide sequence ID" value="NC_013158.1"/>
</dbReference>
<proteinExistence type="predicted"/>
<dbReference type="KEGG" id="hut:Huta_1853"/>
<feature type="transmembrane region" description="Helical" evidence="2">
    <location>
        <begin position="142"/>
        <end position="164"/>
    </location>
</feature>
<feature type="transmembrane region" description="Helical" evidence="2">
    <location>
        <begin position="31"/>
        <end position="61"/>
    </location>
</feature>
<feature type="transmembrane region" description="Helical" evidence="2">
    <location>
        <begin position="73"/>
        <end position="91"/>
    </location>
</feature>
<evidence type="ECO:0000313" key="4">
    <source>
        <dbReference type="Proteomes" id="UP000002071"/>
    </source>
</evidence>
<organism evidence="3 4">
    <name type="scientific">Halorhabdus utahensis (strain DSM 12940 / JCM 11049 / AX-2)</name>
    <dbReference type="NCBI Taxonomy" id="519442"/>
    <lineage>
        <taxon>Archaea</taxon>
        <taxon>Methanobacteriati</taxon>
        <taxon>Methanobacteriota</taxon>
        <taxon>Stenosarchaea group</taxon>
        <taxon>Halobacteria</taxon>
        <taxon>Halobacteriales</taxon>
        <taxon>Haloarculaceae</taxon>
        <taxon>Halorhabdus</taxon>
    </lineage>
</organism>
<name>C7NSD6_HALUD</name>
<dbReference type="Proteomes" id="UP000002071">
    <property type="component" value="Chromosome"/>
</dbReference>
<evidence type="ECO:0000313" key="3">
    <source>
        <dbReference type="EMBL" id="ACV12023.1"/>
    </source>
</evidence>
<dbReference type="EMBL" id="CP001687">
    <property type="protein sequence ID" value="ACV12023.1"/>
    <property type="molecule type" value="Genomic_DNA"/>
</dbReference>
<keyword evidence="4" id="KW-1185">Reference proteome</keyword>
<feature type="compositionally biased region" description="Basic and acidic residues" evidence="1">
    <location>
        <begin position="1"/>
        <end position="12"/>
    </location>
</feature>
<keyword evidence="2" id="KW-1133">Transmembrane helix</keyword>
<dbReference type="eggNOG" id="arCOG09114">
    <property type="taxonomic scope" value="Archaea"/>
</dbReference>
<gene>
    <name evidence="3" type="ordered locus">Huta_1853</name>
</gene>
<sequence length="179" mass="19112">MSTERPSDEHSAATDSNSGGASIEDGVEWSLLNWIVIGVFAGLTLVGIVLSTGVLGWAVAIPTDGSDPNPVTIPVYVYLYAGFGALGYIFTKLMHKLDRYTEWNQWEHVVEMAMRIPAACILAAGVYLLLGNFGSVEGVDGARFAAGVAFLVGLYVNVALKALGSLADRILGRRPRQPQ</sequence>
<protein>
    <submittedName>
        <fullName evidence="3">Uncharacterized protein</fullName>
    </submittedName>
</protein>
<evidence type="ECO:0000256" key="1">
    <source>
        <dbReference type="SAM" id="MobiDB-lite"/>
    </source>
</evidence>
<keyword evidence="2" id="KW-0472">Membrane</keyword>
<dbReference type="AlphaFoldDB" id="C7NSD6"/>
<evidence type="ECO:0000256" key="2">
    <source>
        <dbReference type="SAM" id="Phobius"/>
    </source>
</evidence>
<feature type="region of interest" description="Disordered" evidence="1">
    <location>
        <begin position="1"/>
        <end position="20"/>
    </location>
</feature>
<feature type="transmembrane region" description="Helical" evidence="2">
    <location>
        <begin position="112"/>
        <end position="130"/>
    </location>
</feature>
<dbReference type="HOGENOM" id="CLU_1507349_0_0_2"/>
<keyword evidence="2" id="KW-0812">Transmembrane</keyword>
<dbReference type="OrthoDB" id="217103at2157"/>
<accession>C7NSD6</accession>
<reference evidence="3 4" key="1">
    <citation type="journal article" date="2009" name="Stand. Genomic Sci.">
        <title>Complete genome sequence of Halorhabdus utahensis type strain (AX-2).</title>
        <authorList>
            <person name="Anderson I."/>
            <person name="Tindall B.J."/>
            <person name="Pomrenke H."/>
            <person name="Goker M."/>
            <person name="Lapidus A."/>
            <person name="Nolan M."/>
            <person name="Copeland A."/>
            <person name="Glavina Del Rio T."/>
            <person name="Chen F."/>
            <person name="Tice H."/>
            <person name="Cheng J.F."/>
            <person name="Lucas S."/>
            <person name="Chertkov O."/>
            <person name="Bruce D."/>
            <person name="Brettin T."/>
            <person name="Detter J.C."/>
            <person name="Han C."/>
            <person name="Goodwin L."/>
            <person name="Land M."/>
            <person name="Hauser L."/>
            <person name="Chang Y.J."/>
            <person name="Jeffries C.D."/>
            <person name="Pitluck S."/>
            <person name="Pati A."/>
            <person name="Mavromatis K."/>
            <person name="Ivanova N."/>
            <person name="Ovchinnikova G."/>
            <person name="Chen A."/>
            <person name="Palaniappan K."/>
            <person name="Chain P."/>
            <person name="Rohde M."/>
            <person name="Bristow J."/>
            <person name="Eisen J.A."/>
            <person name="Markowitz V."/>
            <person name="Hugenholtz P."/>
            <person name="Kyrpides N.C."/>
            <person name="Klenk H.P."/>
        </authorList>
    </citation>
    <scope>NUCLEOTIDE SEQUENCE [LARGE SCALE GENOMIC DNA]</scope>
    <source>
        <strain evidence="4">DSM 12940 / JCM 11049 / AX-2</strain>
    </source>
</reference>
<dbReference type="GeneID" id="8384144"/>